<protein>
    <submittedName>
        <fullName evidence="1">Uncharacterized protein</fullName>
    </submittedName>
</protein>
<dbReference type="Proteomes" id="UP000094936">
    <property type="component" value="Unassembled WGS sequence"/>
</dbReference>
<organism evidence="1 2">
    <name type="scientific">Veronia pacifica</name>
    <dbReference type="NCBI Taxonomy" id="1080227"/>
    <lineage>
        <taxon>Bacteria</taxon>
        <taxon>Pseudomonadati</taxon>
        <taxon>Pseudomonadota</taxon>
        <taxon>Gammaproteobacteria</taxon>
        <taxon>Vibrionales</taxon>
        <taxon>Vibrionaceae</taxon>
        <taxon>Veronia</taxon>
    </lineage>
</organism>
<dbReference type="RefSeq" id="WP_068898263.1">
    <property type="nucleotide sequence ID" value="NZ_JBHUIF010000002.1"/>
</dbReference>
<evidence type="ECO:0000313" key="1">
    <source>
        <dbReference type="EMBL" id="ODA36198.1"/>
    </source>
</evidence>
<evidence type="ECO:0000313" key="2">
    <source>
        <dbReference type="Proteomes" id="UP000094936"/>
    </source>
</evidence>
<comment type="caution">
    <text evidence="1">The sequence shown here is derived from an EMBL/GenBank/DDBJ whole genome shotgun (WGS) entry which is preliminary data.</text>
</comment>
<gene>
    <name evidence="1" type="ORF">A8L45_00920</name>
</gene>
<name>A0A1C3ESK6_9GAMM</name>
<keyword evidence="2" id="KW-1185">Reference proteome</keyword>
<dbReference type="EMBL" id="LYBM01000001">
    <property type="protein sequence ID" value="ODA36198.1"/>
    <property type="molecule type" value="Genomic_DNA"/>
</dbReference>
<dbReference type="AlphaFoldDB" id="A0A1C3ESK6"/>
<sequence>MKTTLVGKPDYPLLDVAIEDFCLQRNLENSSDENNTDKQLFQLHIFSQTDNKAYRIIETTRHGEYASLTSFLMSLGYACLSSTKFGCYNEFHYHYKSFNSALIFSTNKTHTSGVK</sequence>
<dbReference type="OrthoDB" id="9917805at2"/>
<reference evidence="1 2" key="1">
    <citation type="submission" date="2016-05" db="EMBL/GenBank/DDBJ databases">
        <title>Genomic Taxonomy of the Vibrionaceae.</title>
        <authorList>
            <person name="Gomez-Gil B."/>
            <person name="Enciso-Ibarra J."/>
        </authorList>
    </citation>
    <scope>NUCLEOTIDE SEQUENCE [LARGE SCALE GENOMIC DNA]</scope>
    <source>
        <strain evidence="1 2">CAIM 1920</strain>
    </source>
</reference>
<proteinExistence type="predicted"/>
<accession>A0A1C3ESK6</accession>